<evidence type="ECO:0000256" key="1">
    <source>
        <dbReference type="SAM" id="Coils"/>
    </source>
</evidence>
<keyword evidence="2" id="KW-0472">Membrane</keyword>
<evidence type="ECO:0000313" key="3">
    <source>
        <dbReference type="EMBL" id="MCS3922033.1"/>
    </source>
</evidence>
<keyword evidence="1" id="KW-0175">Coiled coil</keyword>
<evidence type="ECO:0000256" key="2">
    <source>
        <dbReference type="SAM" id="Phobius"/>
    </source>
</evidence>
<organism evidence="3 4">
    <name type="scientific">Methanococcus voltae PS</name>
    <dbReference type="NCBI Taxonomy" id="523842"/>
    <lineage>
        <taxon>Archaea</taxon>
        <taxon>Methanobacteriati</taxon>
        <taxon>Methanobacteriota</taxon>
        <taxon>Methanomada group</taxon>
        <taxon>Methanococci</taxon>
        <taxon>Methanococcales</taxon>
        <taxon>Methanococcaceae</taxon>
        <taxon>Methanococcus</taxon>
    </lineage>
</organism>
<reference evidence="3" key="1">
    <citation type="submission" date="2022-08" db="EMBL/GenBank/DDBJ databases">
        <title>Genomic Encyclopedia of Type Strains, Phase V (KMG-V): Genome sequencing to study the core and pangenomes of soil and plant-associated prokaryotes.</title>
        <authorList>
            <person name="Whitman W."/>
        </authorList>
    </citation>
    <scope>NUCLEOTIDE SEQUENCE</scope>
    <source>
        <strain evidence="3">PS</strain>
    </source>
</reference>
<keyword evidence="4" id="KW-1185">Reference proteome</keyword>
<proteinExistence type="predicted"/>
<protein>
    <submittedName>
        <fullName evidence="3">Uncharacterized protein</fullName>
    </submittedName>
</protein>
<dbReference type="EMBL" id="JANUCQ010000002">
    <property type="protein sequence ID" value="MCS3922033.1"/>
    <property type="molecule type" value="Genomic_DNA"/>
</dbReference>
<keyword evidence="2" id="KW-0812">Transmembrane</keyword>
<dbReference type="Proteomes" id="UP001140258">
    <property type="component" value="Unassembled WGS sequence"/>
</dbReference>
<feature type="coiled-coil region" evidence="1">
    <location>
        <begin position="92"/>
        <end position="119"/>
    </location>
</feature>
<feature type="transmembrane region" description="Helical" evidence="2">
    <location>
        <begin position="6"/>
        <end position="23"/>
    </location>
</feature>
<comment type="caution">
    <text evidence="3">The sequence shown here is derived from an EMBL/GenBank/DDBJ whole genome shotgun (WGS) entry which is preliminary data.</text>
</comment>
<sequence>MIVEIIILTVFLGLYMYARRFNFKELYKNDLIIFVNVMIVLAVLYAYYSVFFTKSYSESIYYSNLTTTIAAFGTFGAMFFAGAVINEMSKQQQIEIDMLNEAKKQREELELQRKELQKPELIIYLAHGETFNFVSFYLENIGQGIAKDVEITFADDENNTLEDSIGNIISELPIFSKKINFLAPNQRKLLFIINTKDYQDIIYDILFKFNINYKNSFGEEILKYMELDLCELKSYIDISSSKSTKNQMGKINDNLKITNQHLDNISKNIKK</sequence>
<feature type="transmembrane region" description="Helical" evidence="2">
    <location>
        <begin position="60"/>
        <end position="85"/>
    </location>
</feature>
<gene>
    <name evidence="3" type="ORF">M2325_000718</name>
</gene>
<keyword evidence="2" id="KW-1133">Transmembrane helix</keyword>
<name>A0ABT2EYI1_METVO</name>
<accession>A0ABT2EYI1</accession>
<evidence type="ECO:0000313" key="4">
    <source>
        <dbReference type="Proteomes" id="UP001140258"/>
    </source>
</evidence>
<feature type="transmembrane region" description="Helical" evidence="2">
    <location>
        <begin position="30"/>
        <end position="48"/>
    </location>
</feature>
<dbReference type="RefSeq" id="WP_259051213.1">
    <property type="nucleotide sequence ID" value="NZ_JANUCQ010000002.1"/>
</dbReference>